<evidence type="ECO:0000256" key="2">
    <source>
        <dbReference type="ARBA" id="ARBA00022679"/>
    </source>
</evidence>
<name>A0A8X6MXS9_NEPPI</name>
<feature type="transmembrane region" description="Helical" evidence="12">
    <location>
        <begin position="84"/>
        <end position="114"/>
    </location>
</feature>
<keyword evidence="5 12" id="KW-1133">Transmembrane helix</keyword>
<feature type="transmembrane region" description="Helical" evidence="12">
    <location>
        <begin position="120"/>
        <end position="141"/>
    </location>
</feature>
<proteinExistence type="inferred from homology"/>
<evidence type="ECO:0000256" key="12">
    <source>
        <dbReference type="SAM" id="Phobius"/>
    </source>
</evidence>
<dbReference type="Proteomes" id="UP000887013">
    <property type="component" value="Unassembled WGS sequence"/>
</dbReference>
<keyword evidence="4 12" id="KW-0812">Transmembrane</keyword>
<dbReference type="PANTHER" id="PTHR13906">
    <property type="entry name" value="PORCUPINE"/>
    <property type="match status" value="1"/>
</dbReference>
<dbReference type="PANTHER" id="PTHR13906:SF12">
    <property type="entry name" value="PROTEIN-SERINE O-PALMITOLEOYLTRANSFERASE PORCUPINE"/>
    <property type="match status" value="1"/>
</dbReference>
<dbReference type="GO" id="GO:0017147">
    <property type="term" value="F:Wnt-protein binding"/>
    <property type="evidence" value="ECO:0007669"/>
    <property type="project" value="TreeGrafter"/>
</dbReference>
<comment type="subcellular location">
    <subcellularLocation>
        <location evidence="1">Membrane</location>
        <topology evidence="1">Multi-pass membrane protein</topology>
    </subcellularLocation>
</comment>
<evidence type="ECO:0000313" key="14">
    <source>
        <dbReference type="Proteomes" id="UP000887013"/>
    </source>
</evidence>
<comment type="similarity">
    <text evidence="8">Belongs to the membrane-bound acyltransferase family. Porcupine subfamily.</text>
</comment>
<gene>
    <name evidence="13" type="primary">PORCN</name>
    <name evidence="13" type="ORF">NPIL_701341</name>
</gene>
<evidence type="ECO:0000313" key="13">
    <source>
        <dbReference type="EMBL" id="GFS82773.1"/>
    </source>
</evidence>
<organism evidence="13 14">
    <name type="scientific">Nephila pilipes</name>
    <name type="common">Giant wood spider</name>
    <name type="synonym">Nephila maculata</name>
    <dbReference type="NCBI Taxonomy" id="299642"/>
    <lineage>
        <taxon>Eukaryota</taxon>
        <taxon>Metazoa</taxon>
        <taxon>Ecdysozoa</taxon>
        <taxon>Arthropoda</taxon>
        <taxon>Chelicerata</taxon>
        <taxon>Arachnida</taxon>
        <taxon>Araneae</taxon>
        <taxon>Araneomorphae</taxon>
        <taxon>Entelegynae</taxon>
        <taxon>Araneoidea</taxon>
        <taxon>Nephilidae</taxon>
        <taxon>Nephila</taxon>
    </lineage>
</organism>
<keyword evidence="7" id="KW-0012">Acyltransferase</keyword>
<feature type="transmembrane region" description="Helical" evidence="12">
    <location>
        <begin position="177"/>
        <end position="197"/>
    </location>
</feature>
<dbReference type="InterPro" id="IPR049941">
    <property type="entry name" value="LPLAT_7/PORCN-like"/>
</dbReference>
<dbReference type="GO" id="GO:0061355">
    <property type="term" value="P:Wnt protein secretion"/>
    <property type="evidence" value="ECO:0007669"/>
    <property type="project" value="TreeGrafter"/>
</dbReference>
<evidence type="ECO:0000256" key="10">
    <source>
        <dbReference type="ARBA" id="ARBA00040371"/>
    </source>
</evidence>
<evidence type="ECO:0000256" key="9">
    <source>
        <dbReference type="ARBA" id="ARBA00038867"/>
    </source>
</evidence>
<feature type="transmembrane region" description="Helical" evidence="12">
    <location>
        <begin position="395"/>
        <end position="415"/>
    </location>
</feature>
<evidence type="ECO:0000256" key="4">
    <source>
        <dbReference type="ARBA" id="ARBA00022692"/>
    </source>
</evidence>
<feature type="transmembrane region" description="Helical" evidence="12">
    <location>
        <begin position="324"/>
        <end position="357"/>
    </location>
</feature>
<sequence length="456" mass="52594">MDYDYDLSYPPDYSYDDFYEDYGDLFPNPTDYTLQDLWTDCLIPTLYYGFWSSAKLLCCSLLLEFTLSLTFLPEHVFHVSSSSLGLYCLYNFFGNEIFYIIIFGVVGYCILLLTNNVLKQYQGVVCTFFCFIFLIVCELFFADRKMWHRIRGCQMLLSMKIISLAFDTGYIDKQMPSILPCFGYLFHVGTVIFGPWISYSSYIASKQGTKFSLPWIYSIIRCMLLSYGFLTVSTCWTSFLLHSTGWKWVDAYRDALSFRSSHYFVSYISEVTATLSGVGSSSVSSAFEIEIPRSLVEVVVWWNVPMHFWLKTYVFKTAKPLGDFIAILLTYAASSLLHGLNFQLAAVLLSLGFYTYIEHVLRRKLAGVFNACILARKCKSDCQHAFQSNHVYVRVANIGFGLLSMFHLAYLGVMFDSTSGLEEEGYNMNHTLQKWAELDFSSHWVALFCYIFYYLV</sequence>
<keyword evidence="3" id="KW-0879">Wnt signaling pathway</keyword>
<dbReference type="AlphaFoldDB" id="A0A8X6MXS9"/>
<dbReference type="GO" id="GO:0016055">
    <property type="term" value="P:Wnt signaling pathway"/>
    <property type="evidence" value="ECO:0007669"/>
    <property type="project" value="UniProtKB-KW"/>
</dbReference>
<evidence type="ECO:0000256" key="11">
    <source>
        <dbReference type="ARBA" id="ARBA00047978"/>
    </source>
</evidence>
<dbReference type="Pfam" id="PF03062">
    <property type="entry name" value="MBOAT"/>
    <property type="match status" value="1"/>
</dbReference>
<keyword evidence="2" id="KW-0808">Transferase</keyword>
<dbReference type="OrthoDB" id="5968863at2759"/>
<reference evidence="13" key="1">
    <citation type="submission" date="2020-08" db="EMBL/GenBank/DDBJ databases">
        <title>Multicomponent nature underlies the extraordinary mechanical properties of spider dragline silk.</title>
        <authorList>
            <person name="Kono N."/>
            <person name="Nakamura H."/>
            <person name="Mori M."/>
            <person name="Yoshida Y."/>
            <person name="Ohtoshi R."/>
            <person name="Malay A.D."/>
            <person name="Moran D.A.P."/>
            <person name="Tomita M."/>
            <person name="Numata K."/>
            <person name="Arakawa K."/>
        </authorList>
    </citation>
    <scope>NUCLEOTIDE SEQUENCE</scope>
</reference>
<feature type="transmembrane region" description="Helical" evidence="12">
    <location>
        <begin position="218"/>
        <end position="239"/>
    </location>
</feature>
<dbReference type="GO" id="GO:1990698">
    <property type="term" value="F:palmitoleoyltransferase activity"/>
    <property type="evidence" value="ECO:0007669"/>
    <property type="project" value="UniProtKB-EC"/>
</dbReference>
<dbReference type="GO" id="GO:0016020">
    <property type="term" value="C:membrane"/>
    <property type="evidence" value="ECO:0007669"/>
    <property type="project" value="UniProtKB-SubCell"/>
</dbReference>
<evidence type="ECO:0000256" key="1">
    <source>
        <dbReference type="ARBA" id="ARBA00004141"/>
    </source>
</evidence>
<dbReference type="GO" id="GO:0005783">
    <property type="term" value="C:endoplasmic reticulum"/>
    <property type="evidence" value="ECO:0007669"/>
    <property type="project" value="TreeGrafter"/>
</dbReference>
<keyword evidence="6 12" id="KW-0472">Membrane</keyword>
<dbReference type="EC" id="2.3.1.250" evidence="9"/>
<dbReference type="InterPro" id="IPR004299">
    <property type="entry name" value="MBOAT_fam"/>
</dbReference>
<evidence type="ECO:0000256" key="8">
    <source>
        <dbReference type="ARBA" id="ARBA00038269"/>
    </source>
</evidence>
<feature type="transmembrane region" description="Helical" evidence="12">
    <location>
        <begin position="435"/>
        <end position="455"/>
    </location>
</feature>
<dbReference type="EMBL" id="BMAW01051852">
    <property type="protein sequence ID" value="GFS82773.1"/>
    <property type="molecule type" value="Genomic_DNA"/>
</dbReference>
<comment type="caution">
    <text evidence="13">The sequence shown here is derived from an EMBL/GenBank/DDBJ whole genome shotgun (WGS) entry which is preliminary data.</text>
</comment>
<evidence type="ECO:0000256" key="5">
    <source>
        <dbReference type="ARBA" id="ARBA00022989"/>
    </source>
</evidence>
<protein>
    <recommendedName>
        <fullName evidence="10">Protein-serine O-palmitoleoyltransferase porcupine</fullName>
        <ecNumber evidence="9">2.3.1.250</ecNumber>
    </recommendedName>
</protein>
<dbReference type="GO" id="GO:0030258">
    <property type="term" value="P:lipid modification"/>
    <property type="evidence" value="ECO:0007669"/>
    <property type="project" value="TreeGrafter"/>
</dbReference>
<keyword evidence="14" id="KW-1185">Reference proteome</keyword>
<accession>A0A8X6MXS9</accession>
<evidence type="ECO:0000256" key="6">
    <source>
        <dbReference type="ARBA" id="ARBA00023136"/>
    </source>
</evidence>
<comment type="catalytic activity">
    <reaction evidence="11">
        <text>[Wnt protein]-L-serine + (9Z)-hexadecenoyl-CoA = [Wnt protein]-O-(9Z)-hexadecenoyl-L-serine + CoA</text>
        <dbReference type="Rhea" id="RHEA:45336"/>
        <dbReference type="Rhea" id="RHEA-COMP:11170"/>
        <dbReference type="Rhea" id="RHEA-COMP:11171"/>
        <dbReference type="ChEBI" id="CHEBI:29999"/>
        <dbReference type="ChEBI" id="CHEBI:57287"/>
        <dbReference type="ChEBI" id="CHEBI:61540"/>
        <dbReference type="ChEBI" id="CHEBI:85189"/>
        <dbReference type="EC" id="2.3.1.250"/>
    </reaction>
</comment>
<evidence type="ECO:0000256" key="7">
    <source>
        <dbReference type="ARBA" id="ARBA00023315"/>
    </source>
</evidence>
<evidence type="ECO:0000256" key="3">
    <source>
        <dbReference type="ARBA" id="ARBA00022687"/>
    </source>
</evidence>